<name>A0A6G1LC53_9PEZI</name>
<dbReference type="Proteomes" id="UP000799436">
    <property type="component" value="Unassembled WGS sequence"/>
</dbReference>
<accession>A0A6G1LC53</accession>
<sequence>MVLVQRNLDMPPPCTTFYRSKDYKCNACVLLLQLPPLLLFVLLPTPSKGLVRRSQCLHPSQIHGARTDGFEGLDMRAQARLPPL</sequence>
<evidence type="ECO:0000313" key="2">
    <source>
        <dbReference type="Proteomes" id="UP000799436"/>
    </source>
</evidence>
<protein>
    <submittedName>
        <fullName evidence="1">Uncharacterized protein</fullName>
    </submittedName>
</protein>
<proteinExistence type="predicted"/>
<dbReference type="AlphaFoldDB" id="A0A6G1LC53"/>
<organism evidence="1 2">
    <name type="scientific">Teratosphaeria nubilosa</name>
    <dbReference type="NCBI Taxonomy" id="161662"/>
    <lineage>
        <taxon>Eukaryota</taxon>
        <taxon>Fungi</taxon>
        <taxon>Dikarya</taxon>
        <taxon>Ascomycota</taxon>
        <taxon>Pezizomycotina</taxon>
        <taxon>Dothideomycetes</taxon>
        <taxon>Dothideomycetidae</taxon>
        <taxon>Mycosphaerellales</taxon>
        <taxon>Teratosphaeriaceae</taxon>
        <taxon>Teratosphaeria</taxon>
    </lineage>
</organism>
<reference evidence="1" key="1">
    <citation type="journal article" date="2020" name="Stud. Mycol.">
        <title>101 Dothideomycetes genomes: a test case for predicting lifestyles and emergence of pathogens.</title>
        <authorList>
            <person name="Haridas S."/>
            <person name="Albert R."/>
            <person name="Binder M."/>
            <person name="Bloem J."/>
            <person name="Labutti K."/>
            <person name="Salamov A."/>
            <person name="Andreopoulos B."/>
            <person name="Baker S."/>
            <person name="Barry K."/>
            <person name="Bills G."/>
            <person name="Bluhm B."/>
            <person name="Cannon C."/>
            <person name="Castanera R."/>
            <person name="Culley D."/>
            <person name="Daum C."/>
            <person name="Ezra D."/>
            <person name="Gonzalez J."/>
            <person name="Henrissat B."/>
            <person name="Kuo A."/>
            <person name="Liang C."/>
            <person name="Lipzen A."/>
            <person name="Lutzoni F."/>
            <person name="Magnuson J."/>
            <person name="Mondo S."/>
            <person name="Nolan M."/>
            <person name="Ohm R."/>
            <person name="Pangilinan J."/>
            <person name="Park H.-J."/>
            <person name="Ramirez L."/>
            <person name="Alfaro M."/>
            <person name="Sun H."/>
            <person name="Tritt A."/>
            <person name="Yoshinaga Y."/>
            <person name="Zwiers L.-H."/>
            <person name="Turgeon B."/>
            <person name="Goodwin S."/>
            <person name="Spatafora J."/>
            <person name="Crous P."/>
            <person name="Grigoriev I."/>
        </authorList>
    </citation>
    <scope>NUCLEOTIDE SEQUENCE</scope>
    <source>
        <strain evidence="1">CBS 116005</strain>
    </source>
</reference>
<gene>
    <name evidence="1" type="ORF">EJ03DRAFT_326815</name>
</gene>
<keyword evidence="2" id="KW-1185">Reference proteome</keyword>
<dbReference type="EMBL" id="ML995828">
    <property type="protein sequence ID" value="KAF2770162.1"/>
    <property type="molecule type" value="Genomic_DNA"/>
</dbReference>
<evidence type="ECO:0000313" key="1">
    <source>
        <dbReference type="EMBL" id="KAF2770162.1"/>
    </source>
</evidence>